<name>A0A0Q9XWD8_DROMO</name>
<dbReference type="Proteomes" id="UP000009192">
    <property type="component" value="Unassembled WGS sequence"/>
</dbReference>
<dbReference type="AlphaFoldDB" id="A0A0Q9XWD8"/>
<gene>
    <name evidence="1" type="primary">Dmoj\GI25979</name>
    <name evidence="1" type="ORF">Dmoj_GI25979</name>
</gene>
<dbReference type="InParanoid" id="A0A0Q9XWD8"/>
<proteinExistence type="predicted"/>
<keyword evidence="2" id="KW-1185">Reference proteome</keyword>
<reference evidence="1 2" key="1">
    <citation type="journal article" date="2007" name="Nature">
        <title>Evolution of genes and genomes on the Drosophila phylogeny.</title>
        <authorList>
            <consortium name="Drosophila 12 Genomes Consortium"/>
            <person name="Clark A.G."/>
            <person name="Eisen M.B."/>
            <person name="Smith D.R."/>
            <person name="Bergman C.M."/>
            <person name="Oliver B."/>
            <person name="Markow T.A."/>
            <person name="Kaufman T.C."/>
            <person name="Kellis M."/>
            <person name="Gelbart W."/>
            <person name="Iyer V.N."/>
            <person name="Pollard D.A."/>
            <person name="Sackton T.B."/>
            <person name="Larracuente A.M."/>
            <person name="Singh N.D."/>
            <person name="Abad J.P."/>
            <person name="Abt D.N."/>
            <person name="Adryan B."/>
            <person name="Aguade M."/>
            <person name="Akashi H."/>
            <person name="Anderson W.W."/>
            <person name="Aquadro C.F."/>
            <person name="Ardell D.H."/>
            <person name="Arguello R."/>
            <person name="Artieri C.G."/>
            <person name="Barbash D.A."/>
            <person name="Barker D."/>
            <person name="Barsanti P."/>
            <person name="Batterham P."/>
            <person name="Batzoglou S."/>
            <person name="Begun D."/>
            <person name="Bhutkar A."/>
            <person name="Blanco E."/>
            <person name="Bosak S.A."/>
            <person name="Bradley R.K."/>
            <person name="Brand A.D."/>
            <person name="Brent M.R."/>
            <person name="Brooks A.N."/>
            <person name="Brown R.H."/>
            <person name="Butlin R.K."/>
            <person name="Caggese C."/>
            <person name="Calvi B.R."/>
            <person name="Bernardo de Carvalho A."/>
            <person name="Caspi A."/>
            <person name="Castrezana S."/>
            <person name="Celniker S.E."/>
            <person name="Chang J.L."/>
            <person name="Chapple C."/>
            <person name="Chatterji S."/>
            <person name="Chinwalla A."/>
            <person name="Civetta A."/>
            <person name="Clifton S.W."/>
            <person name="Comeron J.M."/>
            <person name="Costello J.C."/>
            <person name="Coyne J.A."/>
            <person name="Daub J."/>
            <person name="David R.G."/>
            <person name="Delcher A.L."/>
            <person name="Delehaunty K."/>
            <person name="Do C.B."/>
            <person name="Ebling H."/>
            <person name="Edwards K."/>
            <person name="Eickbush T."/>
            <person name="Evans J.D."/>
            <person name="Filipski A."/>
            <person name="Findeiss S."/>
            <person name="Freyhult E."/>
            <person name="Fulton L."/>
            <person name="Fulton R."/>
            <person name="Garcia A.C."/>
            <person name="Gardiner A."/>
            <person name="Garfield D.A."/>
            <person name="Garvin B.E."/>
            <person name="Gibson G."/>
            <person name="Gilbert D."/>
            <person name="Gnerre S."/>
            <person name="Godfrey J."/>
            <person name="Good R."/>
            <person name="Gotea V."/>
            <person name="Gravely B."/>
            <person name="Greenberg A.J."/>
            <person name="Griffiths-Jones S."/>
            <person name="Gross S."/>
            <person name="Guigo R."/>
            <person name="Gustafson E.A."/>
            <person name="Haerty W."/>
            <person name="Hahn M.W."/>
            <person name="Halligan D.L."/>
            <person name="Halpern A.L."/>
            <person name="Halter G.M."/>
            <person name="Han M.V."/>
            <person name="Heger A."/>
            <person name="Hillier L."/>
            <person name="Hinrichs A.S."/>
            <person name="Holmes I."/>
            <person name="Hoskins R.A."/>
            <person name="Hubisz M.J."/>
            <person name="Hultmark D."/>
            <person name="Huntley M.A."/>
            <person name="Jaffe D.B."/>
            <person name="Jagadeeshan S."/>
            <person name="Jeck W.R."/>
            <person name="Johnson J."/>
            <person name="Jones C.D."/>
            <person name="Jordan W.C."/>
            <person name="Karpen G.H."/>
            <person name="Kataoka E."/>
            <person name="Keightley P.D."/>
            <person name="Kheradpour P."/>
            <person name="Kirkness E.F."/>
            <person name="Koerich L.B."/>
            <person name="Kristiansen K."/>
            <person name="Kudrna D."/>
            <person name="Kulathinal R.J."/>
            <person name="Kumar S."/>
            <person name="Kwok R."/>
            <person name="Lander E."/>
            <person name="Langley C.H."/>
            <person name="Lapoint R."/>
            <person name="Lazzaro B.P."/>
            <person name="Lee S.J."/>
            <person name="Levesque L."/>
            <person name="Li R."/>
            <person name="Lin C.F."/>
            <person name="Lin M.F."/>
            <person name="Lindblad-Toh K."/>
            <person name="Llopart A."/>
            <person name="Long M."/>
            <person name="Low L."/>
            <person name="Lozovsky E."/>
            <person name="Lu J."/>
            <person name="Luo M."/>
            <person name="Machado C.A."/>
            <person name="Makalowski W."/>
            <person name="Marzo M."/>
            <person name="Matsuda M."/>
            <person name="Matzkin L."/>
            <person name="McAllister B."/>
            <person name="McBride C.S."/>
            <person name="McKernan B."/>
            <person name="McKernan K."/>
            <person name="Mendez-Lago M."/>
            <person name="Minx P."/>
            <person name="Mollenhauer M.U."/>
            <person name="Montooth K."/>
            <person name="Mount S.M."/>
            <person name="Mu X."/>
            <person name="Myers E."/>
            <person name="Negre B."/>
            <person name="Newfeld S."/>
            <person name="Nielsen R."/>
            <person name="Noor M.A."/>
            <person name="O'Grady P."/>
            <person name="Pachter L."/>
            <person name="Papaceit M."/>
            <person name="Parisi M.J."/>
            <person name="Parisi M."/>
            <person name="Parts L."/>
            <person name="Pedersen J.S."/>
            <person name="Pesole G."/>
            <person name="Phillippy A.M."/>
            <person name="Ponting C.P."/>
            <person name="Pop M."/>
            <person name="Porcelli D."/>
            <person name="Powell J.R."/>
            <person name="Prohaska S."/>
            <person name="Pruitt K."/>
            <person name="Puig M."/>
            <person name="Quesneville H."/>
            <person name="Ram K.R."/>
            <person name="Rand D."/>
            <person name="Rasmussen M.D."/>
            <person name="Reed L.K."/>
            <person name="Reenan R."/>
            <person name="Reily A."/>
            <person name="Remington K.A."/>
            <person name="Rieger T.T."/>
            <person name="Ritchie M.G."/>
            <person name="Robin C."/>
            <person name="Rogers Y.H."/>
            <person name="Rohde C."/>
            <person name="Rozas J."/>
            <person name="Rubenfield M.J."/>
            <person name="Ruiz A."/>
            <person name="Russo S."/>
            <person name="Salzberg S.L."/>
            <person name="Sanchez-Gracia A."/>
            <person name="Saranga D.J."/>
            <person name="Sato H."/>
            <person name="Schaeffer S.W."/>
            <person name="Schatz M.C."/>
            <person name="Schlenke T."/>
            <person name="Schwartz R."/>
            <person name="Segarra C."/>
            <person name="Singh R.S."/>
            <person name="Sirot L."/>
            <person name="Sirota M."/>
            <person name="Sisneros N.B."/>
            <person name="Smith C.D."/>
            <person name="Smith T.F."/>
            <person name="Spieth J."/>
            <person name="Stage D.E."/>
            <person name="Stark A."/>
            <person name="Stephan W."/>
            <person name="Strausberg R.L."/>
            <person name="Strempel S."/>
            <person name="Sturgill D."/>
            <person name="Sutton G."/>
            <person name="Sutton G.G."/>
            <person name="Tao W."/>
            <person name="Teichmann S."/>
            <person name="Tobari Y.N."/>
            <person name="Tomimura Y."/>
            <person name="Tsolas J.M."/>
            <person name="Valente V.L."/>
            <person name="Venter E."/>
            <person name="Venter J.C."/>
            <person name="Vicario S."/>
            <person name="Vieira F.G."/>
            <person name="Vilella A.J."/>
            <person name="Villasante A."/>
            <person name="Walenz B."/>
            <person name="Wang J."/>
            <person name="Wasserman M."/>
            <person name="Watts T."/>
            <person name="Wilson D."/>
            <person name="Wilson R.K."/>
            <person name="Wing R.A."/>
            <person name="Wolfner M.F."/>
            <person name="Wong A."/>
            <person name="Wong G.K."/>
            <person name="Wu C.I."/>
            <person name="Wu G."/>
            <person name="Yamamoto D."/>
            <person name="Yang H.P."/>
            <person name="Yang S.P."/>
            <person name="Yorke J.A."/>
            <person name="Yoshida K."/>
            <person name="Zdobnov E."/>
            <person name="Zhang P."/>
            <person name="Zhang Y."/>
            <person name="Zimin A.V."/>
            <person name="Baldwin J."/>
            <person name="Abdouelleil A."/>
            <person name="Abdulkadir J."/>
            <person name="Abebe A."/>
            <person name="Abera B."/>
            <person name="Abreu J."/>
            <person name="Acer S.C."/>
            <person name="Aftuck L."/>
            <person name="Alexander A."/>
            <person name="An P."/>
            <person name="Anderson E."/>
            <person name="Anderson S."/>
            <person name="Arachi H."/>
            <person name="Azer M."/>
            <person name="Bachantsang P."/>
            <person name="Barry A."/>
            <person name="Bayul T."/>
            <person name="Berlin A."/>
            <person name="Bessette D."/>
            <person name="Bloom T."/>
            <person name="Blye J."/>
            <person name="Boguslavskiy L."/>
            <person name="Bonnet C."/>
            <person name="Boukhgalter B."/>
            <person name="Bourzgui I."/>
            <person name="Brown A."/>
            <person name="Cahill P."/>
            <person name="Channer S."/>
            <person name="Cheshatsang Y."/>
            <person name="Chuda L."/>
            <person name="Citroen M."/>
            <person name="Collymore A."/>
            <person name="Cooke P."/>
            <person name="Costello M."/>
            <person name="D'Aco K."/>
            <person name="Daza R."/>
            <person name="De Haan G."/>
            <person name="DeGray S."/>
            <person name="DeMaso C."/>
            <person name="Dhargay N."/>
            <person name="Dooley K."/>
            <person name="Dooley E."/>
            <person name="Doricent M."/>
            <person name="Dorje P."/>
            <person name="Dorjee K."/>
            <person name="Dupes A."/>
            <person name="Elong R."/>
            <person name="Falk J."/>
            <person name="Farina A."/>
            <person name="Faro S."/>
            <person name="Ferguson D."/>
            <person name="Fisher S."/>
            <person name="Foley C.D."/>
            <person name="Franke A."/>
            <person name="Friedrich D."/>
            <person name="Gadbois L."/>
            <person name="Gearin G."/>
            <person name="Gearin C.R."/>
            <person name="Giannoukos G."/>
            <person name="Goode T."/>
            <person name="Graham J."/>
            <person name="Grandbois E."/>
            <person name="Grewal S."/>
            <person name="Gyaltsen K."/>
            <person name="Hafez N."/>
            <person name="Hagos B."/>
            <person name="Hall J."/>
            <person name="Henson C."/>
            <person name="Hollinger A."/>
            <person name="Honan T."/>
            <person name="Huard M.D."/>
            <person name="Hughes L."/>
            <person name="Hurhula B."/>
            <person name="Husby M.E."/>
            <person name="Kamat A."/>
            <person name="Kanga B."/>
            <person name="Kashin S."/>
            <person name="Khazanovich D."/>
            <person name="Kisner P."/>
            <person name="Lance K."/>
            <person name="Lara M."/>
            <person name="Lee W."/>
            <person name="Lennon N."/>
            <person name="Letendre F."/>
            <person name="LeVine R."/>
            <person name="Lipovsky A."/>
            <person name="Liu X."/>
            <person name="Liu J."/>
            <person name="Liu S."/>
            <person name="Lokyitsang T."/>
            <person name="Lokyitsang Y."/>
            <person name="Lubonja R."/>
            <person name="Lui A."/>
            <person name="MacDonald P."/>
            <person name="Magnisalis V."/>
            <person name="Maru K."/>
            <person name="Matthews C."/>
            <person name="McCusker W."/>
            <person name="McDonough S."/>
            <person name="Mehta T."/>
            <person name="Meldrim J."/>
            <person name="Meneus L."/>
            <person name="Mihai O."/>
            <person name="Mihalev A."/>
            <person name="Mihova T."/>
            <person name="Mittelman R."/>
            <person name="Mlenga V."/>
            <person name="Montmayeur A."/>
            <person name="Mulrain L."/>
            <person name="Navidi A."/>
            <person name="Naylor J."/>
            <person name="Negash T."/>
            <person name="Nguyen T."/>
            <person name="Nguyen N."/>
            <person name="Nicol R."/>
            <person name="Norbu C."/>
            <person name="Norbu N."/>
            <person name="Novod N."/>
            <person name="O'Neill B."/>
            <person name="Osman S."/>
            <person name="Markiewicz E."/>
            <person name="Oyono O.L."/>
            <person name="Patti C."/>
            <person name="Phunkhang P."/>
            <person name="Pierre F."/>
            <person name="Priest M."/>
            <person name="Raghuraman S."/>
            <person name="Rege F."/>
            <person name="Reyes R."/>
            <person name="Rise C."/>
            <person name="Rogov P."/>
            <person name="Ross K."/>
            <person name="Ryan E."/>
            <person name="Settipalli S."/>
            <person name="Shea T."/>
            <person name="Sherpa N."/>
            <person name="Shi L."/>
            <person name="Shih D."/>
            <person name="Sparrow T."/>
            <person name="Spaulding J."/>
            <person name="Stalker J."/>
            <person name="Stange-Thomann N."/>
            <person name="Stavropoulos S."/>
            <person name="Stone C."/>
            <person name="Strader C."/>
            <person name="Tesfaye S."/>
            <person name="Thomson T."/>
            <person name="Thoulutsang Y."/>
            <person name="Thoulutsang D."/>
            <person name="Topham K."/>
            <person name="Topping I."/>
            <person name="Tsamla T."/>
            <person name="Vassiliev H."/>
            <person name="Vo A."/>
            <person name="Wangchuk T."/>
            <person name="Wangdi T."/>
            <person name="Weiand M."/>
            <person name="Wilkinson J."/>
            <person name="Wilson A."/>
            <person name="Yadav S."/>
            <person name="Young G."/>
            <person name="Yu Q."/>
            <person name="Zembek L."/>
            <person name="Zhong D."/>
            <person name="Zimmer A."/>
            <person name="Zwirko Z."/>
            <person name="Jaffe D.B."/>
            <person name="Alvarez P."/>
            <person name="Brockman W."/>
            <person name="Butler J."/>
            <person name="Chin C."/>
            <person name="Gnerre S."/>
            <person name="Grabherr M."/>
            <person name="Kleber M."/>
            <person name="Mauceli E."/>
            <person name="MacCallum I."/>
        </authorList>
    </citation>
    <scope>NUCLEOTIDE SEQUENCE [LARGE SCALE GENOMIC DNA]</scope>
    <source>
        <strain evidence="2">Tucson 15081-1352.22</strain>
    </source>
</reference>
<evidence type="ECO:0000313" key="2">
    <source>
        <dbReference type="Proteomes" id="UP000009192"/>
    </source>
</evidence>
<sequence length="231" mass="26113">MPEDTFLIGYADNIAAVITARNTIEAQKRLTQVMIRTQTWLSSRGLELATHKTELLLFTGKQIPTEIEMRVSGNLIRTQRTVNYLGVRLDSKLTFWEQLKYATRKTATATGSLSRLMANVDGPTAGKRRLLMEAINEILLYGSEVWADTLEANVRRKPMLAVQRRAALRITSAYRTVSGAAVTVIAAVIPVDLLAQERKKIWNLRQRGEYSEHAAKSIRQQTIVSWKARWS</sequence>
<evidence type="ECO:0000313" key="1">
    <source>
        <dbReference type="EMBL" id="KRG07859.1"/>
    </source>
</evidence>
<organism evidence="1 2">
    <name type="scientific">Drosophila mojavensis</name>
    <name type="common">Fruit fly</name>
    <dbReference type="NCBI Taxonomy" id="7230"/>
    <lineage>
        <taxon>Eukaryota</taxon>
        <taxon>Metazoa</taxon>
        <taxon>Ecdysozoa</taxon>
        <taxon>Arthropoda</taxon>
        <taxon>Hexapoda</taxon>
        <taxon>Insecta</taxon>
        <taxon>Pterygota</taxon>
        <taxon>Neoptera</taxon>
        <taxon>Endopterygota</taxon>
        <taxon>Diptera</taxon>
        <taxon>Brachycera</taxon>
        <taxon>Muscomorpha</taxon>
        <taxon>Ephydroidea</taxon>
        <taxon>Drosophilidae</taxon>
        <taxon>Drosophila</taxon>
    </lineage>
</organism>
<dbReference type="KEGG" id="dmo:Dmoj_GI25979"/>
<dbReference type="EMBL" id="CH934593">
    <property type="protein sequence ID" value="KRG07859.1"/>
    <property type="molecule type" value="Genomic_DNA"/>
</dbReference>
<dbReference type="PANTHER" id="PTHR33481:SF1">
    <property type="entry name" value="ENDONUCLEASE_EXONUCLEASE_PHOSPHATASE DOMAIN-CONTAINING PROTEIN-RELATED"/>
    <property type="match status" value="1"/>
</dbReference>
<accession>A0A0Q9XWD8</accession>
<protein>
    <submittedName>
        <fullName evidence="1">Uncharacterized protein</fullName>
    </submittedName>
</protein>
<dbReference type="PANTHER" id="PTHR33481">
    <property type="entry name" value="REVERSE TRANSCRIPTASE"/>
    <property type="match status" value="1"/>
</dbReference>